<evidence type="ECO:0000313" key="2">
    <source>
        <dbReference type="Proteomes" id="UP000323521"/>
    </source>
</evidence>
<reference evidence="1 2" key="1">
    <citation type="submission" date="2016-10" db="EMBL/GenBank/DDBJ databases">
        <title>Complete Genome Sequence of Peptococcaceae strain DCMF.</title>
        <authorList>
            <person name="Edwards R.J."/>
            <person name="Holland S.I."/>
            <person name="Deshpande N.P."/>
            <person name="Wong Y.K."/>
            <person name="Ertan H."/>
            <person name="Manefield M."/>
            <person name="Russell T.L."/>
            <person name="Lee M.J."/>
        </authorList>
    </citation>
    <scope>NUCLEOTIDE SEQUENCE [LARGE SCALE GENOMIC DNA]</scope>
    <source>
        <strain evidence="1 2">DCMF</strain>
    </source>
</reference>
<dbReference type="KEGG" id="fwa:DCMF_19900"/>
<proteinExistence type="predicted"/>
<evidence type="ECO:0000313" key="1">
    <source>
        <dbReference type="EMBL" id="ATW26722.1"/>
    </source>
</evidence>
<dbReference type="OrthoDB" id="2965948at2"/>
<keyword evidence="2" id="KW-1185">Reference proteome</keyword>
<dbReference type="Proteomes" id="UP000323521">
    <property type="component" value="Chromosome"/>
</dbReference>
<sequence>MNIPAFLSYPQPYLKKQFDFMNYIKRYLLDRGIETRTLGVTDYDMEEPLTAIRRLMLESNGLLTIAFRRAQIEKGTGKPNPDIESVREYSLDNKWLTSPYCHIEPAMAFQIGLPILIFREEGVIADGILEKGVTGTYLPEFNLDYGVDKYFESEEWKQLIGKWECYVRNVAIKKGCPPKLY</sequence>
<dbReference type="RefSeq" id="WP_148136041.1">
    <property type="nucleotide sequence ID" value="NZ_CP017634.1"/>
</dbReference>
<gene>
    <name evidence="1" type="ORF">DCMF_19900</name>
</gene>
<name>A0A3G1KW88_FORW1</name>
<dbReference type="EMBL" id="CP017634">
    <property type="protein sequence ID" value="ATW26722.1"/>
    <property type="molecule type" value="Genomic_DNA"/>
</dbReference>
<organism evidence="1 2">
    <name type="scientific">Formimonas warabiya</name>
    <dbReference type="NCBI Taxonomy" id="1761012"/>
    <lineage>
        <taxon>Bacteria</taxon>
        <taxon>Bacillati</taxon>
        <taxon>Bacillota</taxon>
        <taxon>Clostridia</taxon>
        <taxon>Eubacteriales</taxon>
        <taxon>Peptococcaceae</taxon>
        <taxon>Candidatus Formimonas</taxon>
    </lineage>
</organism>
<protein>
    <submittedName>
        <fullName evidence="1">Uncharacterized protein</fullName>
    </submittedName>
</protein>
<accession>A0A3G1KW88</accession>
<dbReference type="AlphaFoldDB" id="A0A3G1KW88"/>